<dbReference type="PANTHER" id="PTHR42678">
    <property type="entry name" value="AMIDASE"/>
    <property type="match status" value="1"/>
</dbReference>
<dbReference type="Pfam" id="PF01425">
    <property type="entry name" value="Amidase"/>
    <property type="match status" value="1"/>
</dbReference>
<organism evidence="3 4">
    <name type="scientific">Bowmanella yangjiangensis</name>
    <dbReference type="NCBI Taxonomy" id="2811230"/>
    <lineage>
        <taxon>Bacteria</taxon>
        <taxon>Pseudomonadati</taxon>
        <taxon>Pseudomonadota</taxon>
        <taxon>Gammaproteobacteria</taxon>
        <taxon>Alteromonadales</taxon>
        <taxon>Alteromonadaceae</taxon>
        <taxon>Bowmanella</taxon>
    </lineage>
</organism>
<dbReference type="Proteomes" id="UP000663992">
    <property type="component" value="Unassembled WGS sequence"/>
</dbReference>
<accession>A0ABS3CSP1</accession>
<comment type="caution">
    <text evidence="3">The sequence shown here is derived from an EMBL/GenBank/DDBJ whole genome shotgun (WGS) entry which is preliminary data.</text>
</comment>
<reference evidence="3 4" key="1">
    <citation type="submission" date="2021-03" db="EMBL/GenBank/DDBJ databases">
        <title>novel species isolated from a fishpond in China.</title>
        <authorList>
            <person name="Lu H."/>
            <person name="Cai Z."/>
        </authorList>
    </citation>
    <scope>NUCLEOTIDE SEQUENCE [LARGE SCALE GENOMIC DNA]</scope>
    <source>
        <strain evidence="3 4">Y57</strain>
    </source>
</reference>
<evidence type="ECO:0000259" key="2">
    <source>
        <dbReference type="Pfam" id="PF01425"/>
    </source>
</evidence>
<evidence type="ECO:0000313" key="3">
    <source>
        <dbReference type="EMBL" id="MBN7819645.1"/>
    </source>
</evidence>
<proteinExistence type="predicted"/>
<keyword evidence="3" id="KW-0378">Hydrolase</keyword>
<sequence length="514" mass="54525">MVRFVSLIAALALTLSACTATPPSAPDLLEANTAQLQKQMTAGTLTAEQLVQYYLTRIQRLDDQGPQLNAVISVDPSALAQAKALDKERQAGKIRGPLHGIPVLLKDNIDSFGVANTGGSVLFQDNLPADDAFLVKKLREAGAIILGKANLSEWANFRSTRSSSGWSAMGGQTRNPYDPSVSTCGSSSGSGAAVAANLTALAVGTETDGSLVCPGAINGIVSIKPTLGLVSRDGIIPIAHSQDTAGPMTRTLSDAVLLLQVMAGEDTSDAASYTDSRDFTQHLIKDGLRGKRIGVVRSLMGYHPLLDSVFEQQLEVLRAQGATLVDTELDEQWGDDEFTILLHEFKADMAAYLATTKLPYRSLNDLLEANLQHQEQELAIFGQEIFAMAVARTDEQQAEYLEALARAKRLAGAEGIDALLAKDKLDLLIAPTVGPAWKTDHINGDHYLGAASSAAAVAGNPHITIPMGFVEVPGSPALPVGMSFFGAAKSEPVLIEAAFGYEQSSQKRRPPPLN</sequence>
<evidence type="ECO:0000313" key="4">
    <source>
        <dbReference type="Proteomes" id="UP000663992"/>
    </source>
</evidence>
<gene>
    <name evidence="3" type="ORF">J0A65_07195</name>
</gene>
<feature type="chain" id="PRO_5045048630" evidence="1">
    <location>
        <begin position="21"/>
        <end position="514"/>
    </location>
</feature>
<dbReference type="NCBIfam" id="NF006006">
    <property type="entry name" value="PRK08137.1"/>
    <property type="match status" value="1"/>
</dbReference>
<dbReference type="InterPro" id="IPR023631">
    <property type="entry name" value="Amidase_dom"/>
</dbReference>
<dbReference type="EMBL" id="JAFKCS010000005">
    <property type="protein sequence ID" value="MBN7819645.1"/>
    <property type="molecule type" value="Genomic_DNA"/>
</dbReference>
<evidence type="ECO:0000256" key="1">
    <source>
        <dbReference type="SAM" id="SignalP"/>
    </source>
</evidence>
<dbReference type="SUPFAM" id="SSF75304">
    <property type="entry name" value="Amidase signature (AS) enzymes"/>
    <property type="match status" value="1"/>
</dbReference>
<feature type="signal peptide" evidence="1">
    <location>
        <begin position="1"/>
        <end position="20"/>
    </location>
</feature>
<dbReference type="EC" id="3.5.1.4" evidence="3"/>
<dbReference type="InterPro" id="IPR036928">
    <property type="entry name" value="AS_sf"/>
</dbReference>
<feature type="domain" description="Amidase" evidence="2">
    <location>
        <begin position="50"/>
        <end position="492"/>
    </location>
</feature>
<keyword evidence="1" id="KW-0732">Signal</keyword>
<dbReference type="PROSITE" id="PS51257">
    <property type="entry name" value="PROKAR_LIPOPROTEIN"/>
    <property type="match status" value="1"/>
</dbReference>
<dbReference type="Gene3D" id="3.90.1300.10">
    <property type="entry name" value="Amidase signature (AS) domain"/>
    <property type="match status" value="1"/>
</dbReference>
<dbReference type="PANTHER" id="PTHR42678:SF34">
    <property type="entry name" value="OS04G0183300 PROTEIN"/>
    <property type="match status" value="1"/>
</dbReference>
<name>A0ABS3CSP1_9ALTE</name>
<dbReference type="GO" id="GO:0004040">
    <property type="term" value="F:amidase activity"/>
    <property type="evidence" value="ECO:0007669"/>
    <property type="project" value="UniProtKB-EC"/>
</dbReference>
<protein>
    <submittedName>
        <fullName evidence="3">Amidase</fullName>
        <ecNumber evidence="3">3.5.1.4</ecNumber>
    </submittedName>
</protein>
<keyword evidence="4" id="KW-1185">Reference proteome</keyword>